<evidence type="ECO:0000313" key="9">
    <source>
        <dbReference type="Proteomes" id="UP001247542"/>
    </source>
</evidence>
<dbReference type="HAMAP" id="MF_00631">
    <property type="entry name" value="CrgA"/>
    <property type="match status" value="1"/>
</dbReference>
<gene>
    <name evidence="7" type="primary">crgA</name>
    <name evidence="8" type="ORF">QS713_01810</name>
</gene>
<dbReference type="Proteomes" id="UP001247542">
    <property type="component" value="Unassembled WGS sequence"/>
</dbReference>
<protein>
    <recommendedName>
        <fullName evidence="7">Cell division protein CrgA</fullName>
    </recommendedName>
</protein>
<keyword evidence="1 7" id="KW-1003">Cell membrane</keyword>
<dbReference type="EMBL" id="JASXSX010000001">
    <property type="protein sequence ID" value="MDT3766799.1"/>
    <property type="molecule type" value="Genomic_DNA"/>
</dbReference>
<keyword evidence="3 7" id="KW-0812">Transmembrane</keyword>
<dbReference type="RefSeq" id="WP_313271970.1">
    <property type="nucleotide sequence ID" value="NZ_JASXSX010000001.1"/>
</dbReference>
<organism evidence="8 9">
    <name type="scientific">Gleimia hominis</name>
    <dbReference type="NCBI Taxonomy" id="595468"/>
    <lineage>
        <taxon>Bacteria</taxon>
        <taxon>Bacillati</taxon>
        <taxon>Actinomycetota</taxon>
        <taxon>Actinomycetes</taxon>
        <taxon>Actinomycetales</taxon>
        <taxon>Actinomycetaceae</taxon>
        <taxon>Gleimia</taxon>
    </lineage>
</organism>
<evidence type="ECO:0000256" key="2">
    <source>
        <dbReference type="ARBA" id="ARBA00022618"/>
    </source>
</evidence>
<sequence length="85" mass="9532">MAQSGKRKKKHSGDENEIKHWTDGIPMSPSWWAPAFCTVLVLGLIWLVITYMTGARYPIPAIGSWNTACGVGLLLVGFLMTLRWR</sequence>
<evidence type="ECO:0000256" key="5">
    <source>
        <dbReference type="ARBA" id="ARBA00023136"/>
    </source>
</evidence>
<comment type="subcellular location">
    <subcellularLocation>
        <location evidence="7">Cell membrane</location>
        <topology evidence="7">Multi-pass membrane protein</topology>
    </subcellularLocation>
</comment>
<accession>A0ABU3I8U2</accession>
<keyword evidence="4 7" id="KW-1133">Transmembrane helix</keyword>
<keyword evidence="5 7" id="KW-0472">Membrane</keyword>
<evidence type="ECO:0000256" key="6">
    <source>
        <dbReference type="ARBA" id="ARBA00023306"/>
    </source>
</evidence>
<proteinExistence type="inferred from homology"/>
<reference evidence="8 9" key="1">
    <citation type="submission" date="2023-06" db="EMBL/GenBank/DDBJ databases">
        <title>Draft genome sequence of Gleimia hominis type strain CCUG 57540T.</title>
        <authorList>
            <person name="Salva-Serra F."/>
            <person name="Cardew S."/>
            <person name="Jensie Markopoulos S."/>
            <person name="Ohlen M."/>
            <person name="Inganas E."/>
            <person name="Svensson-Stadler L."/>
            <person name="Moore E.R.B."/>
        </authorList>
    </citation>
    <scope>NUCLEOTIDE SEQUENCE [LARGE SCALE GENOMIC DNA]</scope>
    <source>
        <strain evidence="8 9">CCUG 57540</strain>
    </source>
</reference>
<evidence type="ECO:0000313" key="8">
    <source>
        <dbReference type="EMBL" id="MDT3766799.1"/>
    </source>
</evidence>
<dbReference type="GO" id="GO:0051301">
    <property type="term" value="P:cell division"/>
    <property type="evidence" value="ECO:0007669"/>
    <property type="project" value="UniProtKB-KW"/>
</dbReference>
<evidence type="ECO:0000256" key="7">
    <source>
        <dbReference type="HAMAP-Rule" id="MF_00631"/>
    </source>
</evidence>
<name>A0ABU3I8U2_9ACTO</name>
<comment type="caution">
    <text evidence="8">The sequence shown here is derived from an EMBL/GenBank/DDBJ whole genome shotgun (WGS) entry which is preliminary data.</text>
</comment>
<keyword evidence="9" id="KW-1185">Reference proteome</keyword>
<feature type="transmembrane region" description="Helical" evidence="7">
    <location>
        <begin position="64"/>
        <end position="82"/>
    </location>
</feature>
<keyword evidence="6 7" id="KW-0131">Cell cycle</keyword>
<evidence type="ECO:0000256" key="3">
    <source>
        <dbReference type="ARBA" id="ARBA00022692"/>
    </source>
</evidence>
<comment type="function">
    <text evidence="7">Involved in cell division.</text>
</comment>
<dbReference type="InterPro" id="IPR009619">
    <property type="entry name" value="CrgA"/>
</dbReference>
<evidence type="ECO:0000256" key="1">
    <source>
        <dbReference type="ARBA" id="ARBA00022475"/>
    </source>
</evidence>
<evidence type="ECO:0000256" key="4">
    <source>
        <dbReference type="ARBA" id="ARBA00022989"/>
    </source>
</evidence>
<comment type="similarity">
    <text evidence="7">Belongs to the CrgA family.</text>
</comment>
<dbReference type="Pfam" id="PF06781">
    <property type="entry name" value="CrgA"/>
    <property type="match status" value="1"/>
</dbReference>
<feature type="transmembrane region" description="Helical" evidence="7">
    <location>
        <begin position="31"/>
        <end position="52"/>
    </location>
</feature>
<keyword evidence="2 7" id="KW-0132">Cell division</keyword>